<feature type="transmembrane region" description="Helical" evidence="1">
    <location>
        <begin position="209"/>
        <end position="225"/>
    </location>
</feature>
<gene>
    <name evidence="2" type="ORF">Agabi119p4_6751</name>
</gene>
<reference evidence="2 3" key="1">
    <citation type="journal article" name="Sci. Rep.">
        <title>Telomere-to-telomere assembled and centromere annotated genomes of the two main subspecies of the button mushroom Agaricus bisporus reveal especially polymorphic chromosome ends.</title>
        <authorList>
            <person name="Sonnenberg A.S.M."/>
            <person name="Sedaghat-Telgerd N."/>
            <person name="Lavrijssen B."/>
            <person name="Ohm R.A."/>
            <person name="Hendrickx P.M."/>
            <person name="Scholtmeijer K."/>
            <person name="Baars J.J.P."/>
            <person name="van Peer A."/>
        </authorList>
    </citation>
    <scope>NUCLEOTIDE SEQUENCE [LARGE SCALE GENOMIC DNA]</scope>
    <source>
        <strain evidence="2 3">H119_p4</strain>
    </source>
</reference>
<proteinExistence type="predicted"/>
<dbReference type="EMBL" id="JABXXO010000009">
    <property type="protein sequence ID" value="KAF7770777.1"/>
    <property type="molecule type" value="Genomic_DNA"/>
</dbReference>
<keyword evidence="1" id="KW-0812">Transmembrane</keyword>
<organism evidence="2 3">
    <name type="scientific">Agaricus bisporus var. burnettii</name>
    <dbReference type="NCBI Taxonomy" id="192524"/>
    <lineage>
        <taxon>Eukaryota</taxon>
        <taxon>Fungi</taxon>
        <taxon>Dikarya</taxon>
        <taxon>Basidiomycota</taxon>
        <taxon>Agaricomycotina</taxon>
        <taxon>Agaricomycetes</taxon>
        <taxon>Agaricomycetidae</taxon>
        <taxon>Agaricales</taxon>
        <taxon>Agaricineae</taxon>
        <taxon>Agaricaceae</taxon>
        <taxon>Agaricus</taxon>
    </lineage>
</organism>
<feature type="transmembrane region" description="Helical" evidence="1">
    <location>
        <begin position="168"/>
        <end position="189"/>
    </location>
</feature>
<comment type="caution">
    <text evidence="2">The sequence shown here is derived from an EMBL/GenBank/DDBJ whole genome shotgun (WGS) entry which is preliminary data.</text>
</comment>
<dbReference type="AlphaFoldDB" id="A0A8H7CEA6"/>
<protein>
    <submittedName>
        <fullName evidence="2">Uncharacterized protein</fullName>
    </submittedName>
</protein>
<feature type="transmembrane region" description="Helical" evidence="1">
    <location>
        <begin position="94"/>
        <end position="117"/>
    </location>
</feature>
<feature type="transmembrane region" description="Helical" evidence="1">
    <location>
        <begin position="137"/>
        <end position="156"/>
    </location>
</feature>
<evidence type="ECO:0000256" key="1">
    <source>
        <dbReference type="SAM" id="Phobius"/>
    </source>
</evidence>
<evidence type="ECO:0000313" key="3">
    <source>
        <dbReference type="Proteomes" id="UP000629468"/>
    </source>
</evidence>
<keyword evidence="1" id="KW-1133">Transmembrane helix</keyword>
<name>A0A8H7CEA6_AGABI</name>
<dbReference type="Proteomes" id="UP000629468">
    <property type="component" value="Unassembled WGS sequence"/>
</dbReference>
<keyword evidence="1" id="KW-0472">Membrane</keyword>
<accession>A0A8H7CEA6</accession>
<evidence type="ECO:0000313" key="2">
    <source>
        <dbReference type="EMBL" id="KAF7770777.1"/>
    </source>
</evidence>
<sequence length="251" mass="27876">MSPSMRDKYRSKKFNIIPFIPQKEFLVEVEEEAQAPETVLMSASTLIFPLKSRQFTLRIVIAIITLHQLGYSLKRFKSLHLPEGEPILRYDTGMLSRALLTPYTVIYLLFNILHAVLVAGGGGSFHLPDGFPIGSALTSQLAIVLFYATLLSIIAYRQKIQLNPAQNILNLKAVLDGTLLVTILALGIAQDAVPGTALIPNDPEDQKRIVILRNLFAAFQVFVFLPKSQRGDIFVHGPCQAIQRQYSGQGM</sequence>